<protein>
    <submittedName>
        <fullName evidence="2">IS1634 family transposase</fullName>
    </submittedName>
</protein>
<dbReference type="InterPro" id="IPR002559">
    <property type="entry name" value="Transposase_11"/>
</dbReference>
<dbReference type="NCBIfam" id="NF033559">
    <property type="entry name" value="transpos_IS1634"/>
    <property type="match status" value="1"/>
</dbReference>
<dbReference type="PANTHER" id="PTHR34614">
    <property type="match status" value="1"/>
</dbReference>
<proteinExistence type="predicted"/>
<dbReference type="InterPro" id="IPR012337">
    <property type="entry name" value="RNaseH-like_sf"/>
</dbReference>
<dbReference type="PANTHER" id="PTHR34614:SF2">
    <property type="entry name" value="TRANSPOSASE IS4-LIKE DOMAIN-CONTAINING PROTEIN"/>
    <property type="match status" value="1"/>
</dbReference>
<evidence type="ECO:0000313" key="2">
    <source>
        <dbReference type="EMBL" id="RJF95748.1"/>
    </source>
</evidence>
<dbReference type="Pfam" id="PF01609">
    <property type="entry name" value="DDE_Tnp_1"/>
    <property type="match status" value="1"/>
</dbReference>
<comment type="caution">
    <text evidence="2">The sequence shown here is derived from an EMBL/GenBank/DDBJ whole genome shotgun (WGS) entry which is preliminary data.</text>
</comment>
<gene>
    <name evidence="2" type="ORF">D3871_20430</name>
</gene>
<accession>A0A3A3FJR2</accession>
<dbReference type="GO" id="GO:0003677">
    <property type="term" value="F:DNA binding"/>
    <property type="evidence" value="ECO:0007669"/>
    <property type="project" value="InterPro"/>
</dbReference>
<evidence type="ECO:0000259" key="1">
    <source>
        <dbReference type="Pfam" id="PF01609"/>
    </source>
</evidence>
<keyword evidence="3" id="KW-1185">Reference proteome</keyword>
<dbReference type="Proteomes" id="UP000265955">
    <property type="component" value="Unassembled WGS sequence"/>
</dbReference>
<reference evidence="3" key="1">
    <citation type="submission" date="2018-09" db="EMBL/GenBank/DDBJ databases">
        <authorList>
            <person name="Zhu H."/>
        </authorList>
    </citation>
    <scope>NUCLEOTIDE SEQUENCE [LARGE SCALE GENOMIC DNA]</scope>
    <source>
        <strain evidence="3">K1R23-30</strain>
    </source>
</reference>
<dbReference type="GO" id="GO:0006313">
    <property type="term" value="P:DNA transposition"/>
    <property type="evidence" value="ECO:0007669"/>
    <property type="project" value="InterPro"/>
</dbReference>
<evidence type="ECO:0000313" key="3">
    <source>
        <dbReference type="Proteomes" id="UP000265955"/>
    </source>
</evidence>
<dbReference type="GO" id="GO:0004803">
    <property type="term" value="F:transposase activity"/>
    <property type="evidence" value="ECO:0007669"/>
    <property type="project" value="InterPro"/>
</dbReference>
<feature type="domain" description="Transposase IS4-like" evidence="1">
    <location>
        <begin position="224"/>
        <end position="506"/>
    </location>
</feature>
<dbReference type="EMBL" id="QYUO01000002">
    <property type="protein sequence ID" value="RJF95748.1"/>
    <property type="molecule type" value="Genomic_DNA"/>
</dbReference>
<dbReference type="RefSeq" id="WP_119770895.1">
    <property type="nucleotide sequence ID" value="NZ_QYUO01000002.1"/>
</dbReference>
<sequence>MFLKCSRRIKDGKTHHYWSVVENRRLLNGKVAQRQVLYLGEINDSQQAAWRKTIEVFDEGARRQVALFPEHALPTDDAAVVGVRLSELQLKRPRQWGACWLACVLWQQLDLDAFWLACLPASRKGTHWMQVLQVLVTYRLIDPGSEWRLHRDWFTSSAMADLLEADFALAGKDTLYRCLDKLLPHKDALMLFLKQRWGELFDASFDVLLYDLTSTYFETDTVRDAPDKRQYGYSRDKRGDCRQVVIGLIVTPEGFPLSYEVLAGSTADGTTLSDLLKRIETRYGKANRIWVMDRGIPTEDTLAQMRQMGASYLVGTPKGRLSKLEQGFLSASWERVREGLQVKRLPLESDTYVLAMSEQRIGKERGMRQRRLKRYVERLKQLQQQSLTRDQLLMKVGAAKQDAGRAAHLIKLTLPSSRDAAAPAPFRFELDRDKLRQVRRREGRYLLRTNLSGHDPAQLWTFYIQLTEVEQAFKELKHDLSIRPIFHSREDRIEAHIFVAFLAYCLQVTLKHQLKRAAAGLTPRSALDKFKTMQMVDVHLPTTDGRHLVLSRYTQPEPEHRLLLDQWHLKLPAQPPPKITTQPASMAVM</sequence>
<dbReference type="InterPro" id="IPR047654">
    <property type="entry name" value="IS1634_transpos"/>
</dbReference>
<dbReference type="SUPFAM" id="SSF53098">
    <property type="entry name" value="Ribonuclease H-like"/>
    <property type="match status" value="1"/>
</dbReference>
<organism evidence="2 3">
    <name type="scientific">Noviherbaspirillum saxi</name>
    <dbReference type="NCBI Taxonomy" id="2320863"/>
    <lineage>
        <taxon>Bacteria</taxon>
        <taxon>Pseudomonadati</taxon>
        <taxon>Pseudomonadota</taxon>
        <taxon>Betaproteobacteria</taxon>
        <taxon>Burkholderiales</taxon>
        <taxon>Oxalobacteraceae</taxon>
        <taxon>Noviherbaspirillum</taxon>
    </lineage>
</organism>
<name>A0A3A3FJR2_9BURK</name>
<dbReference type="OrthoDB" id="8547152at2"/>
<dbReference type="AlphaFoldDB" id="A0A3A3FJR2"/>